<name>A0A3B0TNH8_9ZZZZ</name>
<protein>
    <recommendedName>
        <fullName evidence="1">TIM-barrel domain-containing protein</fullName>
    </recommendedName>
</protein>
<feature type="domain" description="TIM-barrel" evidence="1">
    <location>
        <begin position="45"/>
        <end position="152"/>
    </location>
</feature>
<dbReference type="GO" id="GO:0003824">
    <property type="term" value="F:catalytic activity"/>
    <property type="evidence" value="ECO:0007669"/>
    <property type="project" value="InterPro"/>
</dbReference>
<dbReference type="Gene3D" id="3.20.20.70">
    <property type="entry name" value="Aldolase class I"/>
    <property type="match status" value="1"/>
</dbReference>
<proteinExistence type="predicted"/>
<dbReference type="AlphaFoldDB" id="A0A3B0TNH8"/>
<reference evidence="2" key="1">
    <citation type="submission" date="2018-06" db="EMBL/GenBank/DDBJ databases">
        <authorList>
            <person name="Zhirakovskaya E."/>
        </authorList>
    </citation>
    <scope>NUCLEOTIDE SEQUENCE</scope>
</reference>
<dbReference type="EMBL" id="UOEM01000006">
    <property type="protein sequence ID" value="VAW10184.1"/>
    <property type="molecule type" value="Genomic_DNA"/>
</dbReference>
<dbReference type="InterPro" id="IPR013785">
    <property type="entry name" value="Aldolase_TIM"/>
</dbReference>
<dbReference type="InterPro" id="IPR009215">
    <property type="entry name" value="TIM-br_IGPS-like"/>
</dbReference>
<evidence type="ECO:0000313" key="2">
    <source>
        <dbReference type="EMBL" id="VAW10184.1"/>
    </source>
</evidence>
<sequence>MVPISRAKTDWALIAAEVSRPVDIRPGVNLIIPASRHPGGVPLCLWALLPTHNHNRRLIDFLNGCPTDTFAGHTVVAGIFAADSFLPYADFVRALARAGISRVTNFPTVAAYGARVGETLTDVGLGFERELQTLCRFRAHGFETATVIREVEHKAAIEGDENFALIELARSDTQVFSKLFGQKKSVTRLMMTPNATHPKSGRPPNIDGFVLAPVRH</sequence>
<evidence type="ECO:0000259" key="1">
    <source>
        <dbReference type="Pfam" id="PF09370"/>
    </source>
</evidence>
<dbReference type="Pfam" id="PF09370">
    <property type="entry name" value="PEP_hydrolase"/>
    <property type="match status" value="1"/>
</dbReference>
<gene>
    <name evidence="2" type="ORF">MNBD_ALPHA09-648</name>
</gene>
<dbReference type="InterPro" id="IPR015813">
    <property type="entry name" value="Pyrv/PenolPyrv_kinase-like_dom"/>
</dbReference>
<dbReference type="SUPFAM" id="SSF51621">
    <property type="entry name" value="Phosphoenolpyruvate/pyruvate domain"/>
    <property type="match status" value="1"/>
</dbReference>
<accession>A0A3B0TNH8</accession>
<organism evidence="2">
    <name type="scientific">hydrothermal vent metagenome</name>
    <dbReference type="NCBI Taxonomy" id="652676"/>
    <lineage>
        <taxon>unclassified sequences</taxon>
        <taxon>metagenomes</taxon>
        <taxon>ecological metagenomes</taxon>
    </lineage>
</organism>